<evidence type="ECO:0000313" key="3">
    <source>
        <dbReference type="Proteomes" id="UP001241926"/>
    </source>
</evidence>
<dbReference type="SMART" id="SM00530">
    <property type="entry name" value="HTH_XRE"/>
    <property type="match status" value="1"/>
</dbReference>
<organism evidence="2 3">
    <name type="scientific">Streptomyces fuscus</name>
    <dbReference type="NCBI Taxonomy" id="3048495"/>
    <lineage>
        <taxon>Bacteria</taxon>
        <taxon>Bacillati</taxon>
        <taxon>Actinomycetota</taxon>
        <taxon>Actinomycetes</taxon>
        <taxon>Kitasatosporales</taxon>
        <taxon>Streptomycetaceae</taxon>
        <taxon>Streptomyces</taxon>
    </lineage>
</organism>
<protein>
    <submittedName>
        <fullName evidence="2">Helix-turn-helix transcriptional regulator</fullName>
    </submittedName>
</protein>
<dbReference type="InterPro" id="IPR010982">
    <property type="entry name" value="Lambda_DNA-bd_dom_sf"/>
</dbReference>
<dbReference type="RefSeq" id="WP_285437122.1">
    <property type="nucleotide sequence ID" value="NZ_JASJUS010000063.1"/>
</dbReference>
<dbReference type="CDD" id="cd00093">
    <property type="entry name" value="HTH_XRE"/>
    <property type="match status" value="1"/>
</dbReference>
<name>A0ABT7JC64_9ACTN</name>
<reference evidence="2 3" key="1">
    <citation type="submission" date="2023-05" db="EMBL/GenBank/DDBJ databases">
        <title>Streptomyces fuscus sp. nov., a brown-black pigment producing actinomyces isolated from dry sand of Sea duck farm.</title>
        <authorList>
            <person name="Xie J."/>
            <person name="Shen N."/>
        </authorList>
    </citation>
    <scope>NUCLEOTIDE SEQUENCE [LARGE SCALE GENOMIC DNA]</scope>
    <source>
        <strain evidence="2 3">GXMU-J15</strain>
    </source>
</reference>
<sequence length="128" mass="14317">MKHDPKIQFGKYLQQLRKERHLGIRELARKAGVDDGGLTRLEQGKVSPRPSTLQALGAALEVPLADLFARAGYITPSELPGMSAYLRTRYDHLPEDTLASIDEYVKRLIKDHDLDPDGPAPLEDESKK</sequence>
<accession>A0ABT7JC64</accession>
<dbReference type="InterPro" id="IPR001387">
    <property type="entry name" value="Cro/C1-type_HTH"/>
</dbReference>
<comment type="caution">
    <text evidence="2">The sequence shown here is derived from an EMBL/GenBank/DDBJ whole genome shotgun (WGS) entry which is preliminary data.</text>
</comment>
<dbReference type="Gene3D" id="1.10.260.40">
    <property type="entry name" value="lambda repressor-like DNA-binding domains"/>
    <property type="match status" value="1"/>
</dbReference>
<dbReference type="Pfam" id="PF13560">
    <property type="entry name" value="HTH_31"/>
    <property type="match status" value="1"/>
</dbReference>
<gene>
    <name evidence="2" type="ORF">QNN03_36585</name>
</gene>
<dbReference type="EMBL" id="JASJUS010000063">
    <property type="protein sequence ID" value="MDL2081957.1"/>
    <property type="molecule type" value="Genomic_DNA"/>
</dbReference>
<proteinExistence type="predicted"/>
<dbReference type="Proteomes" id="UP001241926">
    <property type="component" value="Unassembled WGS sequence"/>
</dbReference>
<dbReference type="PROSITE" id="PS50943">
    <property type="entry name" value="HTH_CROC1"/>
    <property type="match status" value="1"/>
</dbReference>
<keyword evidence="3" id="KW-1185">Reference proteome</keyword>
<evidence type="ECO:0000259" key="1">
    <source>
        <dbReference type="PROSITE" id="PS50943"/>
    </source>
</evidence>
<dbReference type="SUPFAM" id="SSF47413">
    <property type="entry name" value="lambda repressor-like DNA-binding domains"/>
    <property type="match status" value="1"/>
</dbReference>
<feature type="domain" description="HTH cro/C1-type" evidence="1">
    <location>
        <begin position="13"/>
        <end position="67"/>
    </location>
</feature>
<evidence type="ECO:0000313" key="2">
    <source>
        <dbReference type="EMBL" id="MDL2081957.1"/>
    </source>
</evidence>